<dbReference type="EMBL" id="MF101414">
    <property type="protein sequence ID" value="ARW60527.1"/>
    <property type="molecule type" value="Genomic_DNA"/>
</dbReference>
<reference evidence="1" key="1">
    <citation type="journal article" date="2017" name="J. Phycol.">
        <title>Analysis of chloroplast genomes and a supermatrix inform reclassification of the Rhodomelaceae (Rhodophyta).</title>
        <authorList>
            <person name="Diaz-Tapia P."/>
            <person name="Maggs C.A."/>
            <person name="West J.A."/>
            <person name="Verbruggen H."/>
        </authorList>
    </citation>
    <scope>NUCLEOTIDE SEQUENCE</scope>
    <source>
        <strain evidence="1">JH1432</strain>
    </source>
</reference>
<proteinExistence type="predicted"/>
<geneLocation type="chloroplast" evidence="1"/>
<protein>
    <submittedName>
        <fullName evidence="1">Ribonuclease Z</fullName>
    </submittedName>
</protein>
<dbReference type="GO" id="GO:0042781">
    <property type="term" value="F:3'-tRNA processing endoribonuclease activity"/>
    <property type="evidence" value="ECO:0007669"/>
    <property type="project" value="TreeGrafter"/>
</dbReference>
<dbReference type="SUPFAM" id="SSF56281">
    <property type="entry name" value="Metallo-hydrolase/oxidoreductase"/>
    <property type="match status" value="1"/>
</dbReference>
<sequence length="225" mass="25944">MILRYLNLDTYILKNTNISFLIKLPAVKDIWLFNCSEGSQFNLLSQSFKINNLSKIIIPNLHISSISGLLGLLSTLNLVGRIKALHIYAPIELKYYLDLGKKYSKTNFSYVLYIHVLRTGLVINQYDCRIYTLNHNNLYEFFIIQSEQYGTFCLDKARNNYLLPGPLYGKLKKGFSFLLPDGFILNGYQLTSLNAIGCQICCLFSLFYSRKVFESIQKSRVILLM</sequence>
<dbReference type="AlphaFoldDB" id="A0A1Z1M368"/>
<dbReference type="InterPro" id="IPR036866">
    <property type="entry name" value="RibonucZ/Hydroxyglut_hydro"/>
</dbReference>
<accession>A0A1Z1M368</accession>
<dbReference type="PANTHER" id="PTHR46018">
    <property type="entry name" value="ZINC PHOSPHODIESTERASE ELAC PROTEIN 1"/>
    <property type="match status" value="1"/>
</dbReference>
<gene>
    <name evidence="1" type="primary">rnz</name>
</gene>
<keyword evidence="1" id="KW-0934">Plastid</keyword>
<evidence type="ECO:0000313" key="1">
    <source>
        <dbReference type="EMBL" id="ARW60527.1"/>
    </source>
</evidence>
<dbReference type="Gene3D" id="3.60.15.10">
    <property type="entry name" value="Ribonuclease Z/Hydroxyacylglutathione hydrolase-like"/>
    <property type="match status" value="1"/>
</dbReference>
<keyword evidence="1" id="KW-0150">Chloroplast</keyword>
<dbReference type="PANTHER" id="PTHR46018:SF2">
    <property type="entry name" value="ZINC PHOSPHODIESTERASE ELAC PROTEIN 1"/>
    <property type="match status" value="1"/>
</dbReference>
<name>A0A1Z1M368_9FLOR</name>
<organism evidence="1">
    <name type="scientific">Polysiphonia sp</name>
    <dbReference type="NCBI Taxonomy" id="1967842"/>
    <lineage>
        <taxon>Eukaryota</taxon>
        <taxon>Rhodophyta</taxon>
        <taxon>Florideophyceae</taxon>
        <taxon>Rhodymeniophycidae</taxon>
        <taxon>Ceramiales</taxon>
        <taxon>Rhodomelaceae</taxon>
        <taxon>Polysiphonioideae</taxon>
        <taxon>Polysiphonia</taxon>
    </lineage>
</organism>